<evidence type="ECO:0000256" key="8">
    <source>
        <dbReference type="ARBA" id="ARBA00023015"/>
    </source>
</evidence>
<organism evidence="19 20">
    <name type="scientific">Senna tora</name>
    <dbReference type="NCBI Taxonomy" id="362788"/>
    <lineage>
        <taxon>Eukaryota</taxon>
        <taxon>Viridiplantae</taxon>
        <taxon>Streptophyta</taxon>
        <taxon>Embryophyta</taxon>
        <taxon>Tracheophyta</taxon>
        <taxon>Spermatophyta</taxon>
        <taxon>Magnoliopsida</taxon>
        <taxon>eudicotyledons</taxon>
        <taxon>Gunneridae</taxon>
        <taxon>Pentapetalae</taxon>
        <taxon>rosids</taxon>
        <taxon>fabids</taxon>
        <taxon>Fabales</taxon>
        <taxon>Fabaceae</taxon>
        <taxon>Caesalpinioideae</taxon>
        <taxon>Cassia clade</taxon>
        <taxon>Senna</taxon>
    </lineage>
</organism>
<keyword evidence="7" id="KW-0156">Chromatin regulator</keyword>
<feature type="domain" description="TAZ-type" evidence="16">
    <location>
        <begin position="1690"/>
        <end position="1774"/>
    </location>
</feature>
<feature type="region of interest" description="Disordered" evidence="15">
    <location>
        <begin position="990"/>
        <end position="1022"/>
    </location>
</feature>
<evidence type="ECO:0000256" key="4">
    <source>
        <dbReference type="ARBA" id="ARBA00022723"/>
    </source>
</evidence>
<dbReference type="Pfam" id="PF08214">
    <property type="entry name" value="HAT_KAT11"/>
    <property type="match status" value="1"/>
</dbReference>
<protein>
    <recommendedName>
        <fullName evidence="2">histone acetyltransferase</fullName>
        <ecNumber evidence="2">2.3.1.48</ecNumber>
    </recommendedName>
</protein>
<dbReference type="PANTHER" id="PTHR13808:SF53">
    <property type="entry name" value="HISTONE ACETYLTRANSFERASE HAC2"/>
    <property type="match status" value="1"/>
</dbReference>
<evidence type="ECO:0000256" key="10">
    <source>
        <dbReference type="ARBA" id="ARBA00023163"/>
    </source>
</evidence>
<keyword evidence="10" id="KW-0804">Transcription</keyword>
<keyword evidence="4" id="KW-0479">Metal-binding</keyword>
<gene>
    <name evidence="19" type="ORF">G2W53_032208</name>
</gene>
<dbReference type="EMBL" id="JAAIUW010000010">
    <property type="protein sequence ID" value="KAF7811232.1"/>
    <property type="molecule type" value="Genomic_DNA"/>
</dbReference>
<accession>A0A834T032</accession>
<dbReference type="EC" id="2.3.1.48" evidence="2"/>
<comment type="subcellular location">
    <subcellularLocation>
        <location evidence="1">Nucleus</location>
    </subcellularLocation>
</comment>
<evidence type="ECO:0000256" key="11">
    <source>
        <dbReference type="ARBA" id="ARBA00023242"/>
    </source>
</evidence>
<evidence type="ECO:0000259" key="16">
    <source>
        <dbReference type="PROSITE" id="PS50134"/>
    </source>
</evidence>
<comment type="catalytic activity">
    <reaction evidence="13">
        <text>L-lysyl-[protein] + acetyl-CoA = N(6)-acetyl-L-lysyl-[protein] + CoA + H(+)</text>
        <dbReference type="Rhea" id="RHEA:45948"/>
        <dbReference type="Rhea" id="RHEA-COMP:9752"/>
        <dbReference type="Rhea" id="RHEA-COMP:10731"/>
        <dbReference type="ChEBI" id="CHEBI:15378"/>
        <dbReference type="ChEBI" id="CHEBI:29969"/>
        <dbReference type="ChEBI" id="CHEBI:57287"/>
        <dbReference type="ChEBI" id="CHEBI:57288"/>
        <dbReference type="ChEBI" id="CHEBI:61930"/>
        <dbReference type="EC" id="2.3.1.48"/>
    </reaction>
</comment>
<feature type="region of interest" description="Disordered" evidence="15">
    <location>
        <begin position="829"/>
        <end position="856"/>
    </location>
</feature>
<dbReference type="Proteomes" id="UP000634136">
    <property type="component" value="Unassembled WGS sequence"/>
</dbReference>
<keyword evidence="20" id="KW-1185">Reference proteome</keyword>
<evidence type="ECO:0000256" key="1">
    <source>
        <dbReference type="ARBA" id="ARBA00004123"/>
    </source>
</evidence>
<dbReference type="GO" id="GO:0005634">
    <property type="term" value="C:nucleus"/>
    <property type="evidence" value="ECO:0007669"/>
    <property type="project" value="UniProtKB-SubCell"/>
</dbReference>
<dbReference type="InterPro" id="IPR000197">
    <property type="entry name" value="Znf_TAZ"/>
</dbReference>
<feature type="compositionally biased region" description="Basic and acidic residues" evidence="15">
    <location>
        <begin position="1011"/>
        <end position="1021"/>
    </location>
</feature>
<dbReference type="GO" id="GO:0000123">
    <property type="term" value="C:histone acetyltransferase complex"/>
    <property type="evidence" value="ECO:0007669"/>
    <property type="project" value="TreeGrafter"/>
</dbReference>
<keyword evidence="11" id="KW-0539">Nucleus</keyword>
<dbReference type="SMART" id="SM01250">
    <property type="entry name" value="KAT11"/>
    <property type="match status" value="1"/>
</dbReference>
<evidence type="ECO:0000256" key="2">
    <source>
        <dbReference type="ARBA" id="ARBA00013184"/>
    </source>
</evidence>
<evidence type="ECO:0000256" key="5">
    <source>
        <dbReference type="ARBA" id="ARBA00022771"/>
    </source>
</evidence>
<dbReference type="InterPro" id="IPR013178">
    <property type="entry name" value="Histone_AcTrfase_Rtt109/CBP"/>
</dbReference>
<proteinExistence type="predicted"/>
<dbReference type="GO" id="GO:0045944">
    <property type="term" value="P:positive regulation of transcription by RNA polymerase II"/>
    <property type="evidence" value="ECO:0007669"/>
    <property type="project" value="TreeGrafter"/>
</dbReference>
<dbReference type="GO" id="GO:0003713">
    <property type="term" value="F:transcription coactivator activity"/>
    <property type="evidence" value="ECO:0007669"/>
    <property type="project" value="TreeGrafter"/>
</dbReference>
<dbReference type="PROSITE" id="PS50134">
    <property type="entry name" value="ZF_TAZ"/>
    <property type="match status" value="1"/>
</dbReference>
<evidence type="ECO:0000259" key="17">
    <source>
        <dbReference type="PROSITE" id="PS50135"/>
    </source>
</evidence>
<feature type="domain" description="ZZ-type" evidence="17">
    <location>
        <begin position="1518"/>
        <end position="1577"/>
    </location>
</feature>
<dbReference type="OrthoDB" id="899at2759"/>
<feature type="compositionally biased region" description="Polar residues" evidence="15">
    <location>
        <begin position="833"/>
        <end position="848"/>
    </location>
</feature>
<keyword evidence="8" id="KW-0805">Transcription regulation</keyword>
<dbReference type="PANTHER" id="PTHR13808">
    <property type="entry name" value="CBP/P300-RELATED"/>
    <property type="match status" value="1"/>
</dbReference>
<dbReference type="InterPro" id="IPR000433">
    <property type="entry name" value="Znf_ZZ"/>
</dbReference>
<dbReference type="GO" id="GO:0008270">
    <property type="term" value="F:zinc ion binding"/>
    <property type="evidence" value="ECO:0007669"/>
    <property type="project" value="UniProtKB-KW"/>
</dbReference>
<evidence type="ECO:0000256" key="13">
    <source>
        <dbReference type="ARBA" id="ARBA00048017"/>
    </source>
</evidence>
<name>A0A834T032_9FABA</name>
<keyword evidence="3 19" id="KW-0808">Transferase</keyword>
<evidence type="ECO:0000256" key="7">
    <source>
        <dbReference type="ARBA" id="ARBA00022853"/>
    </source>
</evidence>
<evidence type="ECO:0000256" key="12">
    <source>
        <dbReference type="ARBA" id="ARBA00023315"/>
    </source>
</evidence>
<feature type="domain" description="CBP/p300-type HAT" evidence="18">
    <location>
        <begin position="1203"/>
        <end position="1629"/>
    </location>
</feature>
<dbReference type="Gene3D" id="3.30.40.10">
    <property type="entry name" value="Zinc/RING finger domain, C3HC4 (zinc finger)"/>
    <property type="match status" value="1"/>
</dbReference>
<keyword evidence="5 14" id="KW-0863">Zinc-finger</keyword>
<dbReference type="SUPFAM" id="SSF57903">
    <property type="entry name" value="FYVE/PHD zinc finger"/>
    <property type="match status" value="1"/>
</dbReference>
<feature type="region of interest" description="Disordered" evidence="15">
    <location>
        <begin position="1788"/>
        <end position="1809"/>
    </location>
</feature>
<sequence>MKNSDYYLQQHLLRQNSTSSSSNVQFQPLLGRSDLRHQYERNQVSLFTDWRKDPRIGFHRNVIRCNIASILSSSFHYEGVHQGYDAAAILEHQLFAVAASENEYLNQSTLKQRVHTQLLKLHGTNYSQQVNSSNIFTSVKMPPSGLSYAWHNETLSEPALHASASSIINWNDYCMETVNNTNRHEFPRSQPSHPFIVNETVFSPYDCSTTTTCTESDGFSTGGTSNLETSFKPISSLFPQQHVDDVEMDLIKYRGCLGTNQGNKSMPFHTEPGGSSQSVSSNSFIPQHVTREVSEVLNNFPSQSCCFQGSTLGNITQFQSQKLDRLPSLQIFEQSHEHCSNTYIAQPKSRFSSKDEPCHQLPEQKTLKQPELPSRLPNGDQQFSSESSARCLYGSKGAASGNSCDSSKASVEHKILHAYCHYKSLTDPPRHNQVSFVRYLHSVVCNDGICYCRQYMSLVLHFDECQSADCHICWPLKLLLFTEMEPEGTLPPAKRLKTEPTFGVSVVNNEIPDLLDSKMVNSCSPVILQELQQQPQTPFSICSETTENCMEPFTNAKQDSASVIEINNNVINDAFELNFESETISEGIEVCHTSVDSCPQNNDMIPRNLREYVSRSNSSIHTLQNDLGADIEDVLRSGFNQTGENTTKKVIGPKSCLDEGTKSSNLIISGVSDGAFDSCSPVILPELQQQPQTPFSICSETTENCMESFTNAKQDSASVIEINNNVINDAFELNFESETISEGIEVCHTSVDSCPQNNDMIPRNLRENVSRSNSSIHSLQNDLGADIEDVLRSGFNQTGENTTKKVIGPKSCLDEGTKSSNLIISGVSDGAFEQNSNNETISEGTETGHTSKDLYPKSDDLIARNLRENVSISKYSINAFQNDPRADMEEENEIGFNETGKSITSEVIESKTDFEEGTKFLNPVVSGVSHGAFEETFKTETVSEGIEARHTSEDSYLKCHDGNVMTRNLSGNVSQSNSSVHTFLKDPKVDVEGVNDRSGSNQTEKNTTEVIEPKSDLEKRAKPSNPIISGVSLIEAFTCSQIKEHITCLRQHFGQSTPEEEMEIGDNLCSLCGMQKLLLAPLPIFCLSCGNRIRRNANFYYRRGEEVDTQHCFCSFCYKNSRGGFIKFNGVSISKTTLDSKRNDDVPEEAWAQCDKCKSWQHQICALFDSKRNLECKVEYECPHCCLKELENGVHVPLPATTIFGAKDLPRTKLSDHIERRLINRLEQERAERAKDEGKNVDEILGAENLTVRVVLSVDKQLKVKKQFLDIHCEKNYPAEFPYKSKVILLFQKIGGVDICLYGMYVQEFGSECGHPNQRCVYISYLDSVKYFRPERDVVTGEALRTFVYHEILIGYLEFCKKRGFTTCYLWACPPVKGEDYLLYCHPESQKTPKSDKLRHWYHSMLRKATKENIIVGCTNIYDRFFIPTEKCDSKVTAAHLPYFDGDYWSGAAMDLISNIEKESKGDYEKMVKTVLTKRAVKSMGYTNPSKSTTKDILVMHKLGQTISPVKEDFMIVYLQYVCTHCHEVILSGKRWFCHKCKEYQQCERCHTVDTHTSVSGERHTLHQVVVDDVPLDTKESDIVLSNDLFENRHKFLSFCQKNQFQFDSLRRAKHTSMMILRHLKSPTSMTVGTTCGICCKNNSSQLSWKCEICPHFSVCSACYKEKDAGCHEHQLRQCSSTTSCGSVSQGLKKKPVLELLKVLKHASQCHSTMNQPCSYPNCLQIKKLFFHASKCTVRASGGCQHCKKAWVGITLHSRDCRDPECRIPRCKDLRKHSEWIVQQSESRRRAAVGESTSEGTAMEVDGLS</sequence>
<reference evidence="19" key="1">
    <citation type="submission" date="2020-09" db="EMBL/GenBank/DDBJ databases">
        <title>Genome-Enabled Discovery of Anthraquinone Biosynthesis in Senna tora.</title>
        <authorList>
            <person name="Kang S.-H."/>
            <person name="Pandey R.P."/>
            <person name="Lee C.-M."/>
            <person name="Sim J.-S."/>
            <person name="Jeong J.-T."/>
            <person name="Choi B.-S."/>
            <person name="Jung M."/>
            <person name="Ginzburg D."/>
            <person name="Zhao K."/>
            <person name="Won S.Y."/>
            <person name="Oh T.-J."/>
            <person name="Yu Y."/>
            <person name="Kim N.-H."/>
            <person name="Lee O.R."/>
            <person name="Lee T.-H."/>
            <person name="Bashyal P."/>
            <person name="Kim T.-S."/>
            <person name="Lee W.-H."/>
            <person name="Kawkins C."/>
            <person name="Kim C.-K."/>
            <person name="Kim J.S."/>
            <person name="Ahn B.O."/>
            <person name="Rhee S.Y."/>
            <person name="Sohng J.K."/>
        </authorList>
    </citation>
    <scope>NUCLEOTIDE SEQUENCE</scope>
    <source>
        <tissue evidence="19">Leaf</tissue>
    </source>
</reference>
<dbReference type="InterPro" id="IPR013083">
    <property type="entry name" value="Znf_RING/FYVE/PHD"/>
</dbReference>
<dbReference type="InterPro" id="IPR035898">
    <property type="entry name" value="TAZ_dom_sf"/>
</dbReference>
<dbReference type="GO" id="GO:0005667">
    <property type="term" value="C:transcription regulator complex"/>
    <property type="evidence" value="ECO:0007669"/>
    <property type="project" value="TreeGrafter"/>
</dbReference>
<evidence type="ECO:0000256" key="15">
    <source>
        <dbReference type="SAM" id="MobiDB-lite"/>
    </source>
</evidence>
<dbReference type="InterPro" id="IPR031162">
    <property type="entry name" value="CBP_P300_HAT"/>
</dbReference>
<dbReference type="PROSITE" id="PS51727">
    <property type="entry name" value="CBP_P300_HAT"/>
    <property type="match status" value="1"/>
</dbReference>
<dbReference type="Gene3D" id="3.30.60.90">
    <property type="match status" value="1"/>
</dbReference>
<dbReference type="SMART" id="SM00551">
    <property type="entry name" value="ZnF_TAZ"/>
    <property type="match status" value="1"/>
</dbReference>
<comment type="caution">
    <text evidence="19">The sequence shown here is derived from an EMBL/GenBank/DDBJ whole genome shotgun (WGS) entry which is preliminary data.</text>
</comment>
<evidence type="ECO:0000256" key="3">
    <source>
        <dbReference type="ARBA" id="ARBA00022679"/>
    </source>
</evidence>
<keyword evidence="6" id="KW-0862">Zinc</keyword>
<dbReference type="SUPFAM" id="SSF57850">
    <property type="entry name" value="RING/U-box"/>
    <property type="match status" value="2"/>
</dbReference>
<keyword evidence="12" id="KW-0012">Acyltransferase</keyword>
<dbReference type="PROSITE" id="PS50135">
    <property type="entry name" value="ZF_ZZ_2"/>
    <property type="match status" value="1"/>
</dbReference>
<dbReference type="InterPro" id="IPR011011">
    <property type="entry name" value="Znf_FYVE_PHD"/>
</dbReference>
<dbReference type="InterPro" id="IPR043145">
    <property type="entry name" value="Znf_ZZ_sf"/>
</dbReference>
<dbReference type="SUPFAM" id="SSF57933">
    <property type="entry name" value="TAZ domain"/>
    <property type="match status" value="1"/>
</dbReference>
<evidence type="ECO:0000259" key="18">
    <source>
        <dbReference type="PROSITE" id="PS51727"/>
    </source>
</evidence>
<dbReference type="Pfam" id="PF02135">
    <property type="entry name" value="zf-TAZ"/>
    <property type="match status" value="1"/>
</dbReference>
<feature type="compositionally biased region" description="Polar residues" evidence="15">
    <location>
        <begin position="997"/>
        <end position="1009"/>
    </location>
</feature>
<evidence type="ECO:0000256" key="9">
    <source>
        <dbReference type="ARBA" id="ARBA00023159"/>
    </source>
</evidence>
<dbReference type="GO" id="GO:0004402">
    <property type="term" value="F:histone acetyltransferase activity"/>
    <property type="evidence" value="ECO:0007669"/>
    <property type="project" value="InterPro"/>
</dbReference>
<evidence type="ECO:0000313" key="19">
    <source>
        <dbReference type="EMBL" id="KAF7811232.1"/>
    </source>
</evidence>
<evidence type="ECO:0000313" key="20">
    <source>
        <dbReference type="Proteomes" id="UP000634136"/>
    </source>
</evidence>
<dbReference type="Gene3D" id="1.20.1020.10">
    <property type="entry name" value="TAZ domain"/>
    <property type="match status" value="1"/>
</dbReference>
<dbReference type="GO" id="GO:0031490">
    <property type="term" value="F:chromatin DNA binding"/>
    <property type="evidence" value="ECO:0007669"/>
    <property type="project" value="TreeGrafter"/>
</dbReference>
<evidence type="ECO:0000256" key="6">
    <source>
        <dbReference type="ARBA" id="ARBA00022833"/>
    </source>
</evidence>
<evidence type="ECO:0000256" key="14">
    <source>
        <dbReference type="PROSITE-ProRule" id="PRU00228"/>
    </source>
</evidence>
<keyword evidence="9" id="KW-0010">Activator</keyword>